<feature type="transmembrane region" description="Helical" evidence="6">
    <location>
        <begin position="215"/>
        <end position="233"/>
    </location>
</feature>
<feature type="transmembrane region" description="Helical" evidence="6">
    <location>
        <begin position="276"/>
        <end position="295"/>
    </location>
</feature>
<evidence type="ECO:0000256" key="1">
    <source>
        <dbReference type="ARBA" id="ARBA00004651"/>
    </source>
</evidence>
<feature type="transmembrane region" description="Helical" evidence="6">
    <location>
        <begin position="245"/>
        <end position="264"/>
    </location>
</feature>
<feature type="transmembrane region" description="Helical" evidence="6">
    <location>
        <begin position="48"/>
        <end position="68"/>
    </location>
</feature>
<feature type="domain" description="Major facilitator superfamily (MFS) profile" evidence="7">
    <location>
        <begin position="206"/>
        <end position="419"/>
    </location>
</feature>
<name>A0ABU6FB87_9ACTN</name>
<keyword evidence="2 6" id="KW-0812">Transmembrane</keyword>
<evidence type="ECO:0000256" key="3">
    <source>
        <dbReference type="ARBA" id="ARBA00022989"/>
    </source>
</evidence>
<dbReference type="RefSeq" id="WP_326019476.1">
    <property type="nucleotide sequence ID" value="NZ_JAOZYC010000136.1"/>
</dbReference>
<dbReference type="InterPro" id="IPR020846">
    <property type="entry name" value="MFS_dom"/>
</dbReference>
<dbReference type="SUPFAM" id="SSF103473">
    <property type="entry name" value="MFS general substrate transporter"/>
    <property type="match status" value="1"/>
</dbReference>
<feature type="transmembrane region" description="Helical" evidence="6">
    <location>
        <begin position="301"/>
        <end position="319"/>
    </location>
</feature>
<keyword evidence="4 6" id="KW-0472">Membrane</keyword>
<dbReference type="Pfam" id="PF07690">
    <property type="entry name" value="MFS_1"/>
    <property type="match status" value="1"/>
</dbReference>
<gene>
    <name evidence="8" type="ORF">OKJ99_24215</name>
</gene>
<keyword evidence="9" id="KW-1185">Reference proteome</keyword>
<keyword evidence="3 6" id="KW-1133">Transmembrane helix</keyword>
<dbReference type="PANTHER" id="PTHR23527">
    <property type="entry name" value="BLL3282 PROTEIN"/>
    <property type="match status" value="1"/>
</dbReference>
<evidence type="ECO:0000256" key="6">
    <source>
        <dbReference type="SAM" id="Phobius"/>
    </source>
</evidence>
<comment type="caution">
    <text evidence="8">The sequence shown here is derived from an EMBL/GenBank/DDBJ whole genome shotgun (WGS) entry which is preliminary data.</text>
</comment>
<dbReference type="InterPro" id="IPR052952">
    <property type="entry name" value="MFS-Transporter"/>
</dbReference>
<feature type="region of interest" description="Disordered" evidence="5">
    <location>
        <begin position="389"/>
        <end position="419"/>
    </location>
</feature>
<dbReference type="Gene3D" id="1.20.1250.20">
    <property type="entry name" value="MFS general substrate transporter like domains"/>
    <property type="match status" value="1"/>
</dbReference>
<evidence type="ECO:0000313" key="8">
    <source>
        <dbReference type="EMBL" id="MEB8340605.1"/>
    </source>
</evidence>
<dbReference type="Proteomes" id="UP001354931">
    <property type="component" value="Unassembled WGS sequence"/>
</dbReference>
<evidence type="ECO:0000256" key="4">
    <source>
        <dbReference type="ARBA" id="ARBA00023136"/>
    </source>
</evidence>
<evidence type="ECO:0000259" key="7">
    <source>
        <dbReference type="PROSITE" id="PS50850"/>
    </source>
</evidence>
<organism evidence="8 9">
    <name type="scientific">Streptomyces endophyticus</name>
    <dbReference type="NCBI Taxonomy" id="714166"/>
    <lineage>
        <taxon>Bacteria</taxon>
        <taxon>Bacillati</taxon>
        <taxon>Actinomycetota</taxon>
        <taxon>Actinomycetes</taxon>
        <taxon>Kitasatosporales</taxon>
        <taxon>Streptomycetaceae</taxon>
        <taxon>Streptomyces</taxon>
    </lineage>
</organism>
<evidence type="ECO:0000313" key="9">
    <source>
        <dbReference type="Proteomes" id="UP001354931"/>
    </source>
</evidence>
<feature type="transmembrane region" description="Helical" evidence="6">
    <location>
        <begin position="109"/>
        <end position="129"/>
    </location>
</feature>
<feature type="transmembrane region" description="Helical" evidence="6">
    <location>
        <begin position="159"/>
        <end position="180"/>
    </location>
</feature>
<dbReference type="PANTHER" id="PTHR23527:SF1">
    <property type="entry name" value="BLL3282 PROTEIN"/>
    <property type="match status" value="1"/>
</dbReference>
<evidence type="ECO:0000256" key="2">
    <source>
        <dbReference type="ARBA" id="ARBA00022692"/>
    </source>
</evidence>
<reference evidence="8 9" key="1">
    <citation type="submission" date="2022-10" db="EMBL/GenBank/DDBJ databases">
        <authorList>
            <person name="Xie J."/>
            <person name="Shen N."/>
        </authorList>
    </citation>
    <scope>NUCLEOTIDE SEQUENCE [LARGE SCALE GENOMIC DNA]</scope>
    <source>
        <strain evidence="8 9">YIM65594</strain>
    </source>
</reference>
<feature type="compositionally biased region" description="Basic and acidic residues" evidence="5">
    <location>
        <begin position="399"/>
        <end position="419"/>
    </location>
</feature>
<proteinExistence type="predicted"/>
<dbReference type="InterPro" id="IPR011701">
    <property type="entry name" value="MFS"/>
</dbReference>
<feature type="transmembrane region" description="Helical" evidence="6">
    <location>
        <begin position="80"/>
        <end position="97"/>
    </location>
</feature>
<comment type="subcellular location">
    <subcellularLocation>
        <location evidence="1">Cell membrane</location>
        <topology evidence="1">Multi-pass membrane protein</topology>
    </subcellularLocation>
</comment>
<dbReference type="PROSITE" id="PS50850">
    <property type="entry name" value="MFS"/>
    <property type="match status" value="1"/>
</dbReference>
<accession>A0ABU6FB87</accession>
<feature type="transmembrane region" description="Helical" evidence="6">
    <location>
        <begin position="367"/>
        <end position="386"/>
    </location>
</feature>
<dbReference type="InterPro" id="IPR036259">
    <property type="entry name" value="MFS_trans_sf"/>
</dbReference>
<dbReference type="EMBL" id="JAOZYC010000136">
    <property type="protein sequence ID" value="MEB8340605.1"/>
    <property type="molecule type" value="Genomic_DNA"/>
</dbReference>
<evidence type="ECO:0000256" key="5">
    <source>
        <dbReference type="SAM" id="MobiDB-lite"/>
    </source>
</evidence>
<protein>
    <submittedName>
        <fullName evidence="8">MFS transporter</fullName>
    </submittedName>
</protein>
<sequence length="419" mass="41979">MAEGTRPSVIRSPGVPHLMTVVLCCFSGFALLLPVSPQWALDGGADELGAGLVTAVLMTMTVVSQLCVKATLRKLGWARTFALGALLLGLPAPLQALSDNLWPILATTALRGAGFGIMTVCGATAVAALAPRGRQGAAIGLYGLSIALPQMVLTPAAPALVAAFALPVILACGILPVLALPFTPALGRALDAHADTPAPGPSAPRTATAATLRRILMPVILLLLVTVAGGAILTFTPQFAGTPGAAAGALVTFTASAAVTRWSCGVLADRFSARPLNFGLLLAACVGLCLVAWSVRSGTAVLPGLLAGLLLLGAAYGGLQSITLVQALNRAGAENRHTTSVAWNIGFDAGTGLGSLLLGLAAQVATFSAGFLLMAAATAIAAALTLRSGDGSATPPSPRHAEGPAEGTPDKKRGTLSDC</sequence>
<feature type="transmembrane region" description="Helical" evidence="6">
    <location>
        <begin position="136"/>
        <end position="153"/>
    </location>
</feature>
<feature type="transmembrane region" description="Helical" evidence="6">
    <location>
        <begin position="15"/>
        <end position="36"/>
    </location>
</feature>
<feature type="transmembrane region" description="Helical" evidence="6">
    <location>
        <begin position="340"/>
        <end position="361"/>
    </location>
</feature>